<dbReference type="InterPro" id="IPR009937">
    <property type="entry name" value="Phage_holin_3_6"/>
</dbReference>
<proteinExistence type="predicted"/>
<keyword evidence="1" id="KW-1133">Transmembrane helix</keyword>
<protein>
    <submittedName>
        <fullName evidence="2">Putative membrane protein YqjE</fullName>
    </submittedName>
</protein>
<keyword evidence="1" id="KW-0472">Membrane</keyword>
<comment type="caution">
    <text evidence="2">The sequence shown here is derived from an EMBL/GenBank/DDBJ whole genome shotgun (WGS) entry which is preliminary data.</text>
</comment>
<gene>
    <name evidence="2" type="ORF">DES41_112179</name>
</gene>
<feature type="transmembrane region" description="Helical" evidence="1">
    <location>
        <begin position="54"/>
        <end position="75"/>
    </location>
</feature>
<evidence type="ECO:0000256" key="1">
    <source>
        <dbReference type="SAM" id="Phobius"/>
    </source>
</evidence>
<keyword evidence="3" id="KW-1185">Reference proteome</keyword>
<evidence type="ECO:0000313" key="3">
    <source>
        <dbReference type="Proteomes" id="UP000252884"/>
    </source>
</evidence>
<name>A0A368XFC7_9BURK</name>
<sequence length="140" mass="15441">MASAPRGAAAGAGPIGAVRRMLSTLLDLAQTRLQLIGNEIRIEKHRALQMLAQVLLAMFCACMALLMAVGLVLALWWEQRIAVLSVLLVLFAAAAFWLQHLVRSRRAMQDHPFAASLAELQEDLRQLKETAQHAPPQEPR</sequence>
<evidence type="ECO:0000313" key="2">
    <source>
        <dbReference type="EMBL" id="RCW65728.1"/>
    </source>
</evidence>
<reference evidence="2 3" key="1">
    <citation type="submission" date="2018-07" db="EMBL/GenBank/DDBJ databases">
        <title>Genomic Encyclopedia of Type Strains, Phase IV (KMG-IV): sequencing the most valuable type-strain genomes for metagenomic binning, comparative biology and taxonomic classification.</title>
        <authorList>
            <person name="Goeker M."/>
        </authorList>
    </citation>
    <scope>NUCLEOTIDE SEQUENCE [LARGE SCALE GENOMIC DNA]</scope>
    <source>
        <strain evidence="2 3">DSM 21634</strain>
    </source>
</reference>
<keyword evidence="1" id="KW-0812">Transmembrane</keyword>
<dbReference type="AlphaFoldDB" id="A0A368XFC7"/>
<dbReference type="OrthoDB" id="8906836at2"/>
<dbReference type="EMBL" id="QPJK01000012">
    <property type="protein sequence ID" value="RCW65728.1"/>
    <property type="molecule type" value="Genomic_DNA"/>
</dbReference>
<feature type="transmembrane region" description="Helical" evidence="1">
    <location>
        <begin position="81"/>
        <end position="98"/>
    </location>
</feature>
<organism evidence="2 3">
    <name type="scientific">Pseudorhodoferax soli</name>
    <dbReference type="NCBI Taxonomy" id="545864"/>
    <lineage>
        <taxon>Bacteria</taxon>
        <taxon>Pseudomonadati</taxon>
        <taxon>Pseudomonadota</taxon>
        <taxon>Betaproteobacteria</taxon>
        <taxon>Burkholderiales</taxon>
        <taxon>Comamonadaceae</taxon>
    </lineage>
</organism>
<dbReference type="Pfam" id="PF07332">
    <property type="entry name" value="Phage_holin_3_6"/>
    <property type="match status" value="1"/>
</dbReference>
<accession>A0A368XFC7</accession>
<dbReference type="Proteomes" id="UP000252884">
    <property type="component" value="Unassembled WGS sequence"/>
</dbReference>